<sequence length="479" mass="52959">MEISLKELVLIDGIKVLASFNATGMLTWNGEKSGGLLLQSDLLGIIKESWSIRLQVFQYKEGGCYRSAKRAIKNILISFDQQESVTQWYNAMRDFLDSSGRPKRLLVLINPFSGKGEAPKVYRRIVEPLFEAAGITVTLRETQFQRHAKDMAKTVDISHYDGIVCVSGDGVLVEVLNGLLERDDWEKAIQIPLGAIPAGSGNGVAKSLLTAAGEPCDVWNATFAIIRGQKQSLDVATVAQGQARFHSILLLCWGYIADVDIESEKFRWMGGFRFEFYSLLRIVWLRQYHGTIAYIPAPGYEETGSPYTGEFDSFSGETSSMLSDTERSWRTSGYSGPLGASLMKDWRVMSGEFILVLLQNIPWATEDFLAAPSAKFSDGYLDLVVLRNCPKWALLKLVLQMQKGTHIKSKYVQYLKVKAFRMTPGARTKGSVQGGYIDVDGEVIARGIGAEGDGSSDTMVYGPTIDISIQQGLATMFSP</sequence>
<evidence type="ECO:0000313" key="2">
    <source>
        <dbReference type="Proteomes" id="UP001162992"/>
    </source>
</evidence>
<accession>A0ACC2E1Y1</accession>
<gene>
    <name evidence="1" type="ORF">O6H91_04G134900</name>
</gene>
<protein>
    <submittedName>
        <fullName evidence="1">Uncharacterized protein</fullName>
    </submittedName>
</protein>
<reference evidence="2" key="1">
    <citation type="journal article" date="2024" name="Proc. Natl. Acad. Sci. U.S.A.">
        <title>Extraordinary preservation of gene collinearity over three hundred million years revealed in homosporous lycophytes.</title>
        <authorList>
            <person name="Li C."/>
            <person name="Wickell D."/>
            <person name="Kuo L.Y."/>
            <person name="Chen X."/>
            <person name="Nie B."/>
            <person name="Liao X."/>
            <person name="Peng D."/>
            <person name="Ji J."/>
            <person name="Jenkins J."/>
            <person name="Williams M."/>
            <person name="Shu S."/>
            <person name="Plott C."/>
            <person name="Barry K."/>
            <person name="Rajasekar S."/>
            <person name="Grimwood J."/>
            <person name="Han X."/>
            <person name="Sun S."/>
            <person name="Hou Z."/>
            <person name="He W."/>
            <person name="Dai G."/>
            <person name="Sun C."/>
            <person name="Schmutz J."/>
            <person name="Leebens-Mack J.H."/>
            <person name="Li F.W."/>
            <person name="Wang L."/>
        </authorList>
    </citation>
    <scope>NUCLEOTIDE SEQUENCE [LARGE SCALE GENOMIC DNA]</scope>
    <source>
        <strain evidence="2">cv. PW_Plant_1</strain>
    </source>
</reference>
<evidence type="ECO:0000313" key="1">
    <source>
        <dbReference type="EMBL" id="KAJ7560551.1"/>
    </source>
</evidence>
<dbReference type="EMBL" id="CM055095">
    <property type="protein sequence ID" value="KAJ7560551.1"/>
    <property type="molecule type" value="Genomic_DNA"/>
</dbReference>
<name>A0ACC2E1Y1_DIPCM</name>
<proteinExistence type="predicted"/>
<dbReference type="Proteomes" id="UP001162992">
    <property type="component" value="Chromosome 4"/>
</dbReference>
<keyword evidence="2" id="KW-1185">Reference proteome</keyword>
<organism evidence="1 2">
    <name type="scientific">Diphasiastrum complanatum</name>
    <name type="common">Issler's clubmoss</name>
    <name type="synonym">Lycopodium complanatum</name>
    <dbReference type="NCBI Taxonomy" id="34168"/>
    <lineage>
        <taxon>Eukaryota</taxon>
        <taxon>Viridiplantae</taxon>
        <taxon>Streptophyta</taxon>
        <taxon>Embryophyta</taxon>
        <taxon>Tracheophyta</taxon>
        <taxon>Lycopodiopsida</taxon>
        <taxon>Lycopodiales</taxon>
        <taxon>Lycopodiaceae</taxon>
        <taxon>Lycopodioideae</taxon>
        <taxon>Diphasiastrum</taxon>
    </lineage>
</organism>
<comment type="caution">
    <text evidence="1">The sequence shown here is derived from an EMBL/GenBank/DDBJ whole genome shotgun (WGS) entry which is preliminary data.</text>
</comment>